<dbReference type="OrthoDB" id="9758307at2"/>
<accession>A0A0U2Z7Z2</accession>
<dbReference type="InterPro" id="IPR013384">
    <property type="entry name" value="Flagell_FlgL"/>
</dbReference>
<dbReference type="PANTHER" id="PTHR42792">
    <property type="entry name" value="FLAGELLIN"/>
    <property type="match status" value="1"/>
</dbReference>
<dbReference type="EMBL" id="CP013659">
    <property type="protein sequence ID" value="ALS75380.1"/>
    <property type="molecule type" value="Genomic_DNA"/>
</dbReference>
<evidence type="ECO:0000256" key="3">
    <source>
        <dbReference type="ARBA" id="ARBA00023143"/>
    </source>
</evidence>
<evidence type="ECO:0000256" key="2">
    <source>
        <dbReference type="ARBA" id="ARBA00005709"/>
    </source>
</evidence>
<protein>
    <submittedName>
        <fullName evidence="6">Flagellar biosynthesis protein FlgL</fullName>
    </submittedName>
</protein>
<evidence type="ECO:0000313" key="6">
    <source>
        <dbReference type="EMBL" id="ALS75380.1"/>
    </source>
</evidence>
<feature type="domain" description="Flagellin C-terminal" evidence="5">
    <location>
        <begin position="209"/>
        <end position="292"/>
    </location>
</feature>
<evidence type="ECO:0000256" key="1">
    <source>
        <dbReference type="ARBA" id="ARBA00004365"/>
    </source>
</evidence>
<dbReference type="GO" id="GO:0071973">
    <property type="term" value="P:bacterial-type flagellum-dependent cell motility"/>
    <property type="evidence" value="ECO:0007669"/>
    <property type="project" value="InterPro"/>
</dbReference>
<dbReference type="Pfam" id="PF00700">
    <property type="entry name" value="Flagellin_C"/>
    <property type="match status" value="1"/>
</dbReference>
<dbReference type="GO" id="GO:0009424">
    <property type="term" value="C:bacterial-type flagellum hook"/>
    <property type="evidence" value="ECO:0007669"/>
    <property type="project" value="InterPro"/>
</dbReference>
<evidence type="ECO:0000313" key="7">
    <source>
        <dbReference type="Proteomes" id="UP000067683"/>
    </source>
</evidence>
<sequence length="293" mass="31826">MRVTQQMMHQNSVNHMQQNLGRFEKTNLQASSGKLLHKPSDDPQAVAKSMSLKSVMSANDQFERNIGDANLWLDENDRSIQAMVDVTQRIRELGVQGGSGTLSPEDRELIFKEVGVLNEQLRQFANSEVDGRYLFGGGDGTVKPFADAVSFEAAPANGPLKTAKIGPGMQIEIGILPQTLVGNAEDPSNLFRVVGQLADSIQAGGEVGLDGIDEAMERLLTAAAENGARQNRIESTESRLLDAKLSLGTALSSIEDVDYAEILIKLKSEESIYQASLSSSAKIMQTNLMDFLR</sequence>
<dbReference type="InterPro" id="IPR046358">
    <property type="entry name" value="Flagellin_C"/>
</dbReference>
<keyword evidence="6" id="KW-0969">Cilium</keyword>
<dbReference type="SUPFAM" id="SSF64518">
    <property type="entry name" value="Phase 1 flagellin"/>
    <property type="match status" value="1"/>
</dbReference>
<dbReference type="STRING" id="200991.AUC31_09160"/>
<dbReference type="InterPro" id="IPR001029">
    <property type="entry name" value="Flagellin_N"/>
</dbReference>
<name>A0A0U2Z7Z2_9BACL</name>
<gene>
    <name evidence="6" type="ORF">AUC31_09160</name>
</gene>
<keyword evidence="7" id="KW-1185">Reference proteome</keyword>
<proteinExistence type="inferred from homology"/>
<comment type="similarity">
    <text evidence="2">Belongs to the bacterial flagellin family.</text>
</comment>
<dbReference type="KEGG" id="prt:AUC31_09160"/>
<organism evidence="6 7">
    <name type="scientific">Planococcus rifietoensis</name>
    <dbReference type="NCBI Taxonomy" id="200991"/>
    <lineage>
        <taxon>Bacteria</taxon>
        <taxon>Bacillati</taxon>
        <taxon>Bacillota</taxon>
        <taxon>Bacilli</taxon>
        <taxon>Bacillales</taxon>
        <taxon>Caryophanaceae</taxon>
        <taxon>Planococcus</taxon>
    </lineage>
</organism>
<evidence type="ECO:0000259" key="5">
    <source>
        <dbReference type="Pfam" id="PF00700"/>
    </source>
</evidence>
<comment type="subcellular location">
    <subcellularLocation>
        <location evidence="1">Bacterial flagellum</location>
    </subcellularLocation>
</comment>
<dbReference type="GO" id="GO:0005198">
    <property type="term" value="F:structural molecule activity"/>
    <property type="evidence" value="ECO:0007669"/>
    <property type="project" value="InterPro"/>
</dbReference>
<keyword evidence="3" id="KW-0975">Bacterial flagellum</keyword>
<feature type="domain" description="Flagellin N-terminal" evidence="4">
    <location>
        <begin position="4"/>
        <end position="137"/>
    </location>
</feature>
<keyword evidence="6" id="KW-0966">Cell projection</keyword>
<dbReference type="Pfam" id="PF00669">
    <property type="entry name" value="Flagellin_N"/>
    <property type="match status" value="1"/>
</dbReference>
<dbReference type="RefSeq" id="WP_058382087.1">
    <property type="nucleotide sequence ID" value="NZ_CP013659.2"/>
</dbReference>
<keyword evidence="6" id="KW-0282">Flagellum</keyword>
<dbReference type="Proteomes" id="UP000067683">
    <property type="component" value="Chromosome"/>
</dbReference>
<dbReference type="AlphaFoldDB" id="A0A0U2Z7Z2"/>
<dbReference type="NCBIfam" id="TIGR02550">
    <property type="entry name" value="flagell_flgL"/>
    <property type="match status" value="1"/>
</dbReference>
<dbReference type="PANTHER" id="PTHR42792:SF1">
    <property type="entry name" value="FLAGELLAR HOOK-ASSOCIATED PROTEIN 3"/>
    <property type="match status" value="1"/>
</dbReference>
<dbReference type="Gene3D" id="1.20.1330.10">
    <property type="entry name" value="f41 fragment of flagellin, N-terminal domain"/>
    <property type="match status" value="1"/>
</dbReference>
<reference evidence="6" key="1">
    <citation type="submission" date="2016-01" db="EMBL/GenBank/DDBJ databases">
        <title>Complete genome of Planococcus rifietoensis type strain M8.</title>
        <authorList>
            <person name="See-Too W.S."/>
        </authorList>
    </citation>
    <scope>NUCLEOTIDE SEQUENCE [LARGE SCALE GENOMIC DNA]</scope>
    <source>
        <strain evidence="6">M8</strain>
    </source>
</reference>
<dbReference type="InterPro" id="IPR001492">
    <property type="entry name" value="Flagellin"/>
</dbReference>
<evidence type="ECO:0000259" key="4">
    <source>
        <dbReference type="Pfam" id="PF00669"/>
    </source>
</evidence>